<dbReference type="InterPro" id="IPR037151">
    <property type="entry name" value="AlkB-like_sf"/>
</dbReference>
<dbReference type="AlphaFoldDB" id="A0ABD1N5Z8"/>
<dbReference type="Gene3D" id="2.60.120.590">
    <property type="entry name" value="Alpha-ketoglutarate-dependent dioxygenase AlkB-like"/>
    <property type="match status" value="1"/>
</dbReference>
<evidence type="ECO:0008006" key="5">
    <source>
        <dbReference type="Google" id="ProtNLM"/>
    </source>
</evidence>
<dbReference type="EMBL" id="JBGMDY010000002">
    <property type="protein sequence ID" value="KAL2343542.1"/>
    <property type="molecule type" value="Genomic_DNA"/>
</dbReference>
<proteinExistence type="inferred from homology"/>
<feature type="compositionally biased region" description="Polar residues" evidence="2">
    <location>
        <begin position="623"/>
        <end position="636"/>
    </location>
</feature>
<reference evidence="3 4" key="1">
    <citation type="submission" date="2024-08" db="EMBL/GenBank/DDBJ databases">
        <title>Insights into the chromosomal genome structure of Flemingia macrophylla.</title>
        <authorList>
            <person name="Ding Y."/>
            <person name="Zhao Y."/>
            <person name="Bi W."/>
            <person name="Wu M."/>
            <person name="Zhao G."/>
            <person name="Gong Y."/>
            <person name="Li W."/>
            <person name="Zhang P."/>
        </authorList>
    </citation>
    <scope>NUCLEOTIDE SEQUENCE [LARGE SCALE GENOMIC DNA]</scope>
    <source>
        <strain evidence="3">DYQJB</strain>
        <tissue evidence="3">Leaf</tissue>
    </source>
</reference>
<feature type="compositionally biased region" description="Basic and acidic residues" evidence="2">
    <location>
        <begin position="637"/>
        <end position="647"/>
    </location>
</feature>
<comment type="caution">
    <text evidence="3">The sequence shown here is derived from an EMBL/GenBank/DDBJ whole genome shotgun (WGS) entry which is preliminary data.</text>
</comment>
<dbReference type="PANTHER" id="PTHR31447:SF0">
    <property type="entry name" value="HYDROXYPROLINE-RICH GLYCOPROTEIN FAMILY PROTEIN"/>
    <property type="match status" value="1"/>
</dbReference>
<accession>A0ABD1N5Z8</accession>
<evidence type="ECO:0000256" key="1">
    <source>
        <dbReference type="ARBA" id="ARBA00007879"/>
    </source>
</evidence>
<dbReference type="InterPro" id="IPR044842">
    <property type="entry name" value="ALKBH9B/ALKBH10B-like"/>
</dbReference>
<evidence type="ECO:0000313" key="3">
    <source>
        <dbReference type="EMBL" id="KAL2343542.1"/>
    </source>
</evidence>
<feature type="region of interest" description="Disordered" evidence="2">
    <location>
        <begin position="115"/>
        <end position="181"/>
    </location>
</feature>
<evidence type="ECO:0000256" key="2">
    <source>
        <dbReference type="SAM" id="MobiDB-lite"/>
    </source>
</evidence>
<organism evidence="3 4">
    <name type="scientific">Flemingia macrophylla</name>
    <dbReference type="NCBI Taxonomy" id="520843"/>
    <lineage>
        <taxon>Eukaryota</taxon>
        <taxon>Viridiplantae</taxon>
        <taxon>Streptophyta</taxon>
        <taxon>Embryophyta</taxon>
        <taxon>Tracheophyta</taxon>
        <taxon>Spermatophyta</taxon>
        <taxon>Magnoliopsida</taxon>
        <taxon>eudicotyledons</taxon>
        <taxon>Gunneridae</taxon>
        <taxon>Pentapetalae</taxon>
        <taxon>rosids</taxon>
        <taxon>fabids</taxon>
        <taxon>Fabales</taxon>
        <taxon>Fabaceae</taxon>
        <taxon>Papilionoideae</taxon>
        <taxon>50 kb inversion clade</taxon>
        <taxon>NPAAA clade</taxon>
        <taxon>indigoferoid/millettioid clade</taxon>
        <taxon>Phaseoleae</taxon>
        <taxon>Flemingia</taxon>
    </lineage>
</organism>
<dbReference type="Proteomes" id="UP001603857">
    <property type="component" value="Unassembled WGS sequence"/>
</dbReference>
<gene>
    <name evidence="3" type="ORF">Fmac_004827</name>
</gene>
<sequence>MAMPSGNVVIQDKMQFPSAGGEIHQHHYRQQWYVDERDGLIGWLRSEFAAANAIIDSLCHHLRVVGDPGEYDMVIGAIQQRRCNWNQVLIMQQYFSVADVAYALQQVSWRRQQRPLDPVKVGSRDPRKSGSGYRHGQRFEPAKEGYSSSVESYGHDSNVVVTGGTEKGSPIVEKSEEHKSGGMVEKVGDKGFASAEENKDAIIKHQTDGNLKSTGSCEGSLTNLESEVVTNDGCISNSKGNDSLSVQNQLQSHSLSTGAKTFVGNEMFDGKTVNVVDGLKLYDDLFDSTEVSKLLSLVNDLRVSGKKGQLQGSQAYIVSRRPMKGHGREMIQLGVPIADAPADGENMTGASKDMNVEPIPSLFQDIIERMVSSQVMTVKPDCCIVDFYNEGDHSQPHSWPSWYGRPVYILFLTECEMTFGRLIASEHPGDYRGSVNLSLVPGSLLAMQGKSADFAKHALPSIRKQRIVVTFTKSQPRKSLPSDAQRLASPAASSHWGPPPSRSPNHVRHHVVPKHFATHQATGVLPAPPIRPQIPAPVGMQPMFVSAPVVPPMPFPAPVPIAPSSPGWTAAPPPRHPPPRIPAPGTGVFLPPPGSGNSSQQLLAEVNPGGETPTMLEKENGKTNHTSVSASSNGKVQKQECNGHADETQVEPTLETTQDGDDKAAPSH</sequence>
<feature type="region of interest" description="Disordered" evidence="2">
    <location>
        <begin position="566"/>
        <end position="668"/>
    </location>
</feature>
<feature type="region of interest" description="Disordered" evidence="2">
    <location>
        <begin position="472"/>
        <end position="507"/>
    </location>
</feature>
<dbReference type="SUPFAM" id="SSF51197">
    <property type="entry name" value="Clavaminate synthase-like"/>
    <property type="match status" value="1"/>
</dbReference>
<protein>
    <recommendedName>
        <fullName evidence="5">Hydroxyproline-rich glycoprotein family protein</fullName>
    </recommendedName>
</protein>
<name>A0ABD1N5Z8_9FABA</name>
<comment type="similarity">
    <text evidence="1">Belongs to the alkB family.</text>
</comment>
<feature type="compositionally biased region" description="Pro residues" evidence="2">
    <location>
        <begin position="571"/>
        <end position="582"/>
    </location>
</feature>
<evidence type="ECO:0000313" key="4">
    <source>
        <dbReference type="Proteomes" id="UP001603857"/>
    </source>
</evidence>
<keyword evidence="4" id="KW-1185">Reference proteome</keyword>
<dbReference type="PANTHER" id="PTHR31447">
    <property type="entry name" value="HYDROXYPROLINE-RICH GLYCOPROTEIN FAMILY PROTEIN-RELATED"/>
    <property type="match status" value="1"/>
</dbReference>